<reference evidence="2" key="1">
    <citation type="journal article" date="2015" name="PLoS Genet.">
        <title>Genome Sequence and Transcriptome Analyses of Chrysochromulina tobin: Metabolic Tools for Enhanced Algal Fitness in the Prominent Order Prymnesiales (Haptophyceae).</title>
        <authorList>
            <person name="Hovde B.T."/>
            <person name="Deodato C.R."/>
            <person name="Hunsperger H.M."/>
            <person name="Ryken S.A."/>
            <person name="Yost W."/>
            <person name="Jha R.K."/>
            <person name="Patterson J."/>
            <person name="Monnat R.J. Jr."/>
            <person name="Barlow S.B."/>
            <person name="Starkenburg S.R."/>
            <person name="Cattolico R.A."/>
        </authorList>
    </citation>
    <scope>NUCLEOTIDE SEQUENCE</scope>
    <source>
        <strain evidence="2">CCMP291</strain>
    </source>
</reference>
<accession>A0A0M0JJ40</accession>
<dbReference type="Gene3D" id="3.90.550.10">
    <property type="entry name" value="Spore Coat Polysaccharide Biosynthesis Protein SpsA, Chain A"/>
    <property type="match status" value="1"/>
</dbReference>
<evidence type="ECO:0000313" key="2">
    <source>
        <dbReference type="Proteomes" id="UP000037460"/>
    </source>
</evidence>
<dbReference type="Proteomes" id="UP000037460">
    <property type="component" value="Unassembled WGS sequence"/>
</dbReference>
<evidence type="ECO:0000313" key="1">
    <source>
        <dbReference type="EMBL" id="KOO26480.1"/>
    </source>
</evidence>
<dbReference type="AlphaFoldDB" id="A0A0M0JJ40"/>
<name>A0A0M0JJ40_9EUKA</name>
<comment type="caution">
    <text evidence="1">The sequence shown here is derived from an EMBL/GenBank/DDBJ whole genome shotgun (WGS) entry which is preliminary data.</text>
</comment>
<gene>
    <name evidence="1" type="ORF">Ctob_002808</name>
</gene>
<dbReference type="SUPFAM" id="SSF53448">
    <property type="entry name" value="Nucleotide-diphospho-sugar transferases"/>
    <property type="match status" value="1"/>
</dbReference>
<protein>
    <submittedName>
        <fullName evidence="1">Uncharacterized protein</fullName>
    </submittedName>
</protein>
<keyword evidence="2" id="KW-1185">Reference proteome</keyword>
<dbReference type="OrthoDB" id="2014201at2759"/>
<dbReference type="InterPro" id="IPR029044">
    <property type="entry name" value="Nucleotide-diphossugar_trans"/>
</dbReference>
<organism evidence="1 2">
    <name type="scientific">Chrysochromulina tobinii</name>
    <dbReference type="NCBI Taxonomy" id="1460289"/>
    <lineage>
        <taxon>Eukaryota</taxon>
        <taxon>Haptista</taxon>
        <taxon>Haptophyta</taxon>
        <taxon>Prymnesiophyceae</taxon>
        <taxon>Prymnesiales</taxon>
        <taxon>Chrysochromulinaceae</taxon>
        <taxon>Chrysochromulina</taxon>
    </lineage>
</organism>
<dbReference type="EMBL" id="JWZX01002845">
    <property type="protein sequence ID" value="KOO26480.1"/>
    <property type="molecule type" value="Genomic_DNA"/>
</dbReference>
<sequence>MTPAGVRNESCMLRVALATLWDGGERYRCALPLWCRSAQALQATIGGGLQTIIISPVSGWDECGSAVRTWSYELVDAIQAYSRGKLDGSYLQLMKLIIFSLTTFHVVIFTDLDTDPHNEWRGVDRRGVAQWVPSLTAFNISRALFACTADHQSPVNGGALVVKPREWLYAEALETLRRNLSFDPTLGFNSVGRPRSLHPKTGLISEGSGMSADAVASKLNKTVMFSTDSWRFVGSNVDQGFLWYLLYVRHSLGTWTSPRSSLWVAHYWGPYKPWREGGLKSPSSVAHYLRQRLGANETNTSRCVGALLDLRNKGIAIHDSRRRNSSASGVGGFLALAAKAYKNIEFQPLLPYAG</sequence>
<proteinExistence type="predicted"/>